<gene>
    <name evidence="1" type="ORF">TWF481_006533</name>
</gene>
<reference evidence="1 2" key="1">
    <citation type="submission" date="2023-08" db="EMBL/GenBank/DDBJ databases">
        <authorList>
            <person name="Palmer J.M."/>
        </authorList>
    </citation>
    <scope>NUCLEOTIDE SEQUENCE [LARGE SCALE GENOMIC DNA]</scope>
    <source>
        <strain evidence="1 2">TWF481</strain>
    </source>
</reference>
<protein>
    <recommendedName>
        <fullName evidence="3">F-box domain-containing protein</fullName>
    </recommendedName>
</protein>
<name>A0AAV9W9R8_9PEZI</name>
<dbReference type="Proteomes" id="UP001370758">
    <property type="component" value="Unassembled WGS sequence"/>
</dbReference>
<evidence type="ECO:0000313" key="1">
    <source>
        <dbReference type="EMBL" id="KAK6504594.1"/>
    </source>
</evidence>
<sequence length="245" mass="27668">MSICDLPPEIHSSILSYLVDIDDEIAATETFSLWRRLLFTKASRGRRYVPSDDPRSPLPPIHKLLATGHRFRLSCTVRYGNVESYRLLFIPPEAEENYFSNYGTKDISTSWFLDEPPLGLAVSRGEGSEEPLQTGPGIQGSMYLIDRTGVIGLQRIECQNITTIKELITVFVKNAQSHMNGAGVRTDLLQEVVFSLNEVTRLDWRTLTLILNHILVGKVIKRSAEEHREWLKLDSNALPEEEAGT</sequence>
<keyword evidence="2" id="KW-1185">Reference proteome</keyword>
<organism evidence="1 2">
    <name type="scientific">Arthrobotrys musiformis</name>
    <dbReference type="NCBI Taxonomy" id="47236"/>
    <lineage>
        <taxon>Eukaryota</taxon>
        <taxon>Fungi</taxon>
        <taxon>Dikarya</taxon>
        <taxon>Ascomycota</taxon>
        <taxon>Pezizomycotina</taxon>
        <taxon>Orbiliomycetes</taxon>
        <taxon>Orbiliales</taxon>
        <taxon>Orbiliaceae</taxon>
        <taxon>Arthrobotrys</taxon>
    </lineage>
</organism>
<dbReference type="EMBL" id="JAVHJL010000004">
    <property type="protein sequence ID" value="KAK6504594.1"/>
    <property type="molecule type" value="Genomic_DNA"/>
</dbReference>
<proteinExistence type="predicted"/>
<dbReference type="AlphaFoldDB" id="A0AAV9W9R8"/>
<evidence type="ECO:0008006" key="3">
    <source>
        <dbReference type="Google" id="ProtNLM"/>
    </source>
</evidence>
<accession>A0AAV9W9R8</accession>
<evidence type="ECO:0000313" key="2">
    <source>
        <dbReference type="Proteomes" id="UP001370758"/>
    </source>
</evidence>
<comment type="caution">
    <text evidence="1">The sequence shown here is derived from an EMBL/GenBank/DDBJ whole genome shotgun (WGS) entry which is preliminary data.</text>
</comment>